<dbReference type="Proteomes" id="UP000306912">
    <property type="component" value="Unassembled WGS sequence"/>
</dbReference>
<keyword evidence="2" id="KW-1185">Reference proteome</keyword>
<evidence type="ECO:0008006" key="3">
    <source>
        <dbReference type="Google" id="ProtNLM"/>
    </source>
</evidence>
<sequence>MGMDSAEKIIIDLKQQGLQFSDDKYAETYLIYNTTFQILKRNRVCFENMIRYNLKNNNCKYGNIYFDDLVTAAAINHRFLLLYGRLLNGFEHDLKVYMNELYFNTAESNRIIINSLTASSIIRNEISRIMSNNPNIKGSKRIKFKVGAVTFDYGKFNQLQGIDKFYDLFSFATLSELIDFFIRHFYHLQKDILIFSSTNADGSSIKSHNNIIKEISNVRNLYAHNNVVFSCIPVDTLNHVPEFVNYLMSLFPISYTRNDLINLLEENKYLLRIFVVVVSTINLLCRDDALSKRKDITIKECRIYIKDILQKINNLNYYDSWVINFKIGIEVIDGILQESY</sequence>
<accession>A0A5R8QAA9</accession>
<comment type="caution">
    <text evidence="1">The sequence shown here is derived from an EMBL/GenBank/DDBJ whole genome shotgun (WGS) entry which is preliminary data.</text>
</comment>
<dbReference type="InParanoid" id="A0A5R8QAA9"/>
<protein>
    <recommendedName>
        <fullName evidence="3">Abi family protein</fullName>
    </recommendedName>
</protein>
<organism evidence="1 2">
    <name type="scientific">Culicoidibacter larvae</name>
    <dbReference type="NCBI Taxonomy" id="2579976"/>
    <lineage>
        <taxon>Bacteria</taxon>
        <taxon>Bacillati</taxon>
        <taxon>Bacillota</taxon>
        <taxon>Culicoidibacteria</taxon>
        <taxon>Culicoidibacterales</taxon>
        <taxon>Culicoidibacteraceae</taxon>
        <taxon>Culicoidibacter</taxon>
    </lineage>
</organism>
<dbReference type="EMBL" id="VBWP01000009">
    <property type="protein sequence ID" value="TLG72036.1"/>
    <property type="molecule type" value="Genomic_DNA"/>
</dbReference>
<name>A0A5R8QAA9_9FIRM</name>
<proteinExistence type="predicted"/>
<reference evidence="1 2" key="1">
    <citation type="submission" date="2019-05" db="EMBL/GenBank/DDBJ databases">
        <title>Culicoidintestinum kansasii gen. nov., sp. nov. from the gastrointestinal tract of the biting midge, Culicoides sonorensis.</title>
        <authorList>
            <person name="Neupane S."/>
            <person name="Ghosh A."/>
            <person name="Gunther S."/>
            <person name="Martin K."/>
            <person name="Zurek L."/>
        </authorList>
    </citation>
    <scope>NUCLEOTIDE SEQUENCE [LARGE SCALE GENOMIC DNA]</scope>
    <source>
        <strain evidence="1 2">CS-1</strain>
    </source>
</reference>
<evidence type="ECO:0000313" key="2">
    <source>
        <dbReference type="Proteomes" id="UP000306912"/>
    </source>
</evidence>
<evidence type="ECO:0000313" key="1">
    <source>
        <dbReference type="EMBL" id="TLG72036.1"/>
    </source>
</evidence>
<gene>
    <name evidence="1" type="ORF">FEZ08_09390</name>
</gene>
<dbReference type="AlphaFoldDB" id="A0A5R8QAA9"/>